<organism evidence="3 4">
    <name type="scientific">Nocardiopsis gilva YIM 90087</name>
    <dbReference type="NCBI Taxonomy" id="1235441"/>
    <lineage>
        <taxon>Bacteria</taxon>
        <taxon>Bacillati</taxon>
        <taxon>Actinomycetota</taxon>
        <taxon>Actinomycetes</taxon>
        <taxon>Streptosporangiales</taxon>
        <taxon>Nocardiopsidaceae</taxon>
        <taxon>Nocardiopsis</taxon>
    </lineage>
</organism>
<protein>
    <submittedName>
        <fullName evidence="3">Radical SAM protein</fullName>
    </submittedName>
</protein>
<dbReference type="Pfam" id="PF10105">
    <property type="entry name" value="DUF2344"/>
    <property type="match status" value="1"/>
</dbReference>
<proteinExistence type="predicted"/>
<dbReference type="Proteomes" id="UP000215005">
    <property type="component" value="Chromosome"/>
</dbReference>
<dbReference type="InterPro" id="IPR018768">
    <property type="entry name" value="DUF2344"/>
</dbReference>
<sequence>MGRESPRWVCQGGIGTPSREASRKGVALPPAPEGTTSPSTGQAGRRLRVRYAKRGRMRFASHRDIARALERALRRAGVPVAFSAGFTPHPKISYTGAAPTGVGSEAEYFELTLAEPCDPGQVRVRLDDAMPDGLDVTEVVEAAAGGLADRLEASEWKVELPGVGPDDAAAAAAAFLAAETVEVERLTKKGRRRFDTRSAVVRLEADERTMTGQEATYAILRMVVRHTTPAVRPDDVVTGLRQVAGLAPLSSPVMTRLAQGPLDEASDAIADPFAAENAAARDTGQERAVPGSGTAQADANGRADTEPRPSAPTRSAPDV</sequence>
<feature type="domain" description="DUF2344" evidence="2">
    <location>
        <begin position="46"/>
        <end position="233"/>
    </location>
</feature>
<evidence type="ECO:0000313" key="3">
    <source>
        <dbReference type="EMBL" id="ASU83067.1"/>
    </source>
</evidence>
<accession>A0A223S4R4</accession>
<evidence type="ECO:0000256" key="1">
    <source>
        <dbReference type="SAM" id="MobiDB-lite"/>
    </source>
</evidence>
<dbReference type="NCBIfam" id="TIGR03936">
    <property type="entry name" value="sam_1_link_chp"/>
    <property type="match status" value="1"/>
</dbReference>
<dbReference type="OrthoDB" id="9780488at2"/>
<feature type="region of interest" description="Disordered" evidence="1">
    <location>
        <begin position="271"/>
        <end position="319"/>
    </location>
</feature>
<evidence type="ECO:0000259" key="2">
    <source>
        <dbReference type="Pfam" id="PF10105"/>
    </source>
</evidence>
<reference evidence="3 4" key="1">
    <citation type="submission" date="2017-08" db="EMBL/GenBank/DDBJ databases">
        <title>The complete genome sequence of Nocardiopsis gilva YIM 90087.</title>
        <authorList>
            <person name="Yin M."/>
            <person name="Tang S."/>
        </authorList>
    </citation>
    <scope>NUCLEOTIDE SEQUENCE [LARGE SCALE GENOMIC DNA]</scope>
    <source>
        <strain evidence="3 4">YIM 90087</strain>
    </source>
</reference>
<dbReference type="EMBL" id="CP022753">
    <property type="protein sequence ID" value="ASU83067.1"/>
    <property type="molecule type" value="Genomic_DNA"/>
</dbReference>
<dbReference type="AlphaFoldDB" id="A0A223S4R4"/>
<evidence type="ECO:0000313" key="4">
    <source>
        <dbReference type="Proteomes" id="UP000215005"/>
    </source>
</evidence>
<feature type="region of interest" description="Disordered" evidence="1">
    <location>
        <begin position="1"/>
        <end position="44"/>
    </location>
</feature>
<keyword evidence="4" id="KW-1185">Reference proteome</keyword>
<name>A0A223S4R4_9ACTN</name>
<dbReference type="KEGG" id="ngv:CDO52_09985"/>
<gene>
    <name evidence="3" type="ORF">CDO52_09985</name>
</gene>